<dbReference type="Pfam" id="PF05742">
    <property type="entry name" value="TANGO2"/>
    <property type="match status" value="1"/>
</dbReference>
<sequence length="248" mass="26486">MCTVVVSIDPDAEWPVVLLGLRDESPSRPWDPPGAWWPDLGTHVRGIHDQEAGGAWLAVRDDEQRLAVVLNRAEQPAEPAGGFVSRGTIPLAAVTNGLTYEGTFPTRTFNLLNVSGATAEYAWWNGTDAGTVPLPPGVHMITHEGPNNRSVPRVARWLDAFTSAERPTGSIADGITGASWNDWLSVLRDSAALPSNHEDALLRAESVHGHPLASLSVTAAAIGHTTVALSHARLSSPGHLDATLDWRS</sequence>
<evidence type="ECO:0000313" key="1">
    <source>
        <dbReference type="EMBL" id="NIH52916.1"/>
    </source>
</evidence>
<dbReference type="EMBL" id="JAAMOX010000001">
    <property type="protein sequence ID" value="NIH52916.1"/>
    <property type="molecule type" value="Genomic_DNA"/>
</dbReference>
<evidence type="ECO:0008006" key="3">
    <source>
        <dbReference type="Google" id="ProtNLM"/>
    </source>
</evidence>
<proteinExistence type="predicted"/>
<protein>
    <recommendedName>
        <fullName evidence="3">NRDE family protein</fullName>
    </recommendedName>
</protein>
<dbReference type="AlphaFoldDB" id="A0A7X5QZP7"/>
<evidence type="ECO:0000313" key="2">
    <source>
        <dbReference type="Proteomes" id="UP000541033"/>
    </source>
</evidence>
<name>A0A7X5QZP7_9MICO</name>
<dbReference type="RefSeq" id="WP_167148108.1">
    <property type="nucleotide sequence ID" value="NZ_JAAMOX010000001.1"/>
</dbReference>
<gene>
    <name evidence="1" type="ORF">FHX76_000784</name>
</gene>
<organism evidence="1 2">
    <name type="scientific">Lysinibacter cavernae</name>
    <dbReference type="NCBI Taxonomy" id="1640652"/>
    <lineage>
        <taxon>Bacteria</taxon>
        <taxon>Bacillati</taxon>
        <taxon>Actinomycetota</taxon>
        <taxon>Actinomycetes</taxon>
        <taxon>Micrococcales</taxon>
        <taxon>Microbacteriaceae</taxon>
        <taxon>Lysinibacter</taxon>
    </lineage>
</organism>
<comment type="caution">
    <text evidence="1">The sequence shown here is derived from an EMBL/GenBank/DDBJ whole genome shotgun (WGS) entry which is preliminary data.</text>
</comment>
<accession>A0A7X5QZP7</accession>
<dbReference type="Proteomes" id="UP000541033">
    <property type="component" value="Unassembled WGS sequence"/>
</dbReference>
<reference evidence="1 2" key="1">
    <citation type="submission" date="2020-02" db="EMBL/GenBank/DDBJ databases">
        <title>Sequencing the genomes of 1000 actinobacteria strains.</title>
        <authorList>
            <person name="Klenk H.-P."/>
        </authorList>
    </citation>
    <scope>NUCLEOTIDE SEQUENCE [LARGE SCALE GENOMIC DNA]</scope>
    <source>
        <strain evidence="1 2">DSM 27960</strain>
    </source>
</reference>
<keyword evidence="2" id="KW-1185">Reference proteome</keyword>
<dbReference type="InterPro" id="IPR008551">
    <property type="entry name" value="TANGO2"/>
</dbReference>